<protein>
    <recommendedName>
        <fullName evidence="4">Positive regulator of sigma(E), RseC/MucC</fullName>
    </recommendedName>
</protein>
<gene>
    <name evidence="2" type="ORF">E6O51_15335</name>
</gene>
<proteinExistence type="predicted"/>
<dbReference type="OrthoDB" id="9182705at2"/>
<keyword evidence="1" id="KW-0812">Transmembrane</keyword>
<dbReference type="PANTHER" id="PTHR35867">
    <property type="entry name" value="PROTEIN RSEC"/>
    <property type="match status" value="1"/>
</dbReference>
<sequence length="150" mass="15441">MSAAPMIARSGRIVQVGEDRLTVRFERPSACGSCRSANVCAGNTPANELVLARPPGRDYRTGDTVQVGVAEDAALRATAAAYLVPLAGFVLAMLAAAAFGLPDGAVLAASLAGLGAGLLALRRIARRPALQLQPALLDAGEPHLHEEIHP</sequence>
<dbReference type="AlphaFoldDB" id="A0A4S4AKC9"/>
<dbReference type="InterPro" id="IPR026268">
    <property type="entry name" value="RseC"/>
</dbReference>
<organism evidence="2 3">
    <name type="scientific">Pseudothauera rhizosphaerae</name>
    <dbReference type="NCBI Taxonomy" id="2565932"/>
    <lineage>
        <taxon>Bacteria</taxon>
        <taxon>Pseudomonadati</taxon>
        <taxon>Pseudomonadota</taxon>
        <taxon>Betaproteobacteria</taxon>
        <taxon>Rhodocyclales</taxon>
        <taxon>Zoogloeaceae</taxon>
        <taxon>Pseudothauera</taxon>
    </lineage>
</organism>
<keyword evidence="3" id="KW-1185">Reference proteome</keyword>
<dbReference type="RefSeq" id="WP_136385879.1">
    <property type="nucleotide sequence ID" value="NZ_SSOD01000013.1"/>
</dbReference>
<evidence type="ECO:0008006" key="4">
    <source>
        <dbReference type="Google" id="ProtNLM"/>
    </source>
</evidence>
<accession>A0A4S4AKC9</accession>
<dbReference type="PANTHER" id="PTHR35867:SF1">
    <property type="entry name" value="PROTEIN RSEC"/>
    <property type="match status" value="1"/>
</dbReference>
<evidence type="ECO:0000313" key="3">
    <source>
        <dbReference type="Proteomes" id="UP000307956"/>
    </source>
</evidence>
<dbReference type="InterPro" id="IPR007359">
    <property type="entry name" value="SigmaE_reg_RseC_MucC"/>
</dbReference>
<evidence type="ECO:0000256" key="1">
    <source>
        <dbReference type="SAM" id="Phobius"/>
    </source>
</evidence>
<keyword evidence="1" id="KW-0472">Membrane</keyword>
<dbReference type="Pfam" id="PF04246">
    <property type="entry name" value="RseC_MucC"/>
    <property type="match status" value="1"/>
</dbReference>
<evidence type="ECO:0000313" key="2">
    <source>
        <dbReference type="EMBL" id="THF59364.1"/>
    </source>
</evidence>
<name>A0A4S4AKC9_9RHOO</name>
<dbReference type="EMBL" id="SSOD01000013">
    <property type="protein sequence ID" value="THF59364.1"/>
    <property type="molecule type" value="Genomic_DNA"/>
</dbReference>
<dbReference type="Proteomes" id="UP000307956">
    <property type="component" value="Unassembled WGS sequence"/>
</dbReference>
<dbReference type="PIRSF" id="PIRSF004923">
    <property type="entry name" value="RseC"/>
    <property type="match status" value="1"/>
</dbReference>
<keyword evidence="1" id="KW-1133">Transmembrane helix</keyword>
<feature type="transmembrane region" description="Helical" evidence="1">
    <location>
        <begin position="105"/>
        <end position="121"/>
    </location>
</feature>
<reference evidence="2 3" key="1">
    <citation type="submission" date="2019-04" db="EMBL/GenBank/DDBJ databases">
        <title>Azoarcus rhizosphaerae sp. nov. isolated from rhizosphere of Ficus religiosa.</title>
        <authorList>
            <person name="Lin S.-Y."/>
            <person name="Hameed A."/>
            <person name="Hsu Y.-H."/>
            <person name="Young C.-C."/>
        </authorList>
    </citation>
    <scope>NUCLEOTIDE SEQUENCE [LARGE SCALE GENOMIC DNA]</scope>
    <source>
        <strain evidence="2 3">CC-YHH848</strain>
    </source>
</reference>
<feature type="transmembrane region" description="Helical" evidence="1">
    <location>
        <begin position="79"/>
        <end position="99"/>
    </location>
</feature>
<comment type="caution">
    <text evidence="2">The sequence shown here is derived from an EMBL/GenBank/DDBJ whole genome shotgun (WGS) entry which is preliminary data.</text>
</comment>